<proteinExistence type="predicted"/>
<gene>
    <name evidence="1" type="ORF">BECKTUN1418D_GA0071000_11026</name>
</gene>
<protein>
    <submittedName>
        <fullName evidence="1">Uncharacterized protein</fullName>
    </submittedName>
</protein>
<accession>A0A451A098</accession>
<dbReference type="EMBL" id="CAADFX010000102">
    <property type="protein sequence ID" value="VFK59436.1"/>
    <property type="molecule type" value="Genomic_DNA"/>
</dbReference>
<dbReference type="AlphaFoldDB" id="A0A451A098"/>
<name>A0A451A098_9GAMM</name>
<organism evidence="1">
    <name type="scientific">Candidatus Kentrum sp. TUN</name>
    <dbReference type="NCBI Taxonomy" id="2126343"/>
    <lineage>
        <taxon>Bacteria</taxon>
        <taxon>Pseudomonadati</taxon>
        <taxon>Pseudomonadota</taxon>
        <taxon>Gammaproteobacteria</taxon>
        <taxon>Candidatus Kentrum</taxon>
    </lineage>
</organism>
<sequence length="121" mass="13685">MKFRVSIPNLHEEIIHRRVAYGKTTQFRGKDGQKIRPHHYSARLGRCASVVVYYSLAKYRVVSNLTDIPITPNGISTPFGEVADIRVGRVDCSCIGKTKQRRTAAWPPQKKQLHVGLGTKR</sequence>
<evidence type="ECO:0000313" key="1">
    <source>
        <dbReference type="EMBL" id="VFK59436.1"/>
    </source>
</evidence>
<reference evidence="1" key="1">
    <citation type="submission" date="2019-02" db="EMBL/GenBank/DDBJ databases">
        <authorList>
            <person name="Gruber-Vodicka R. H."/>
            <person name="Seah K. B. B."/>
        </authorList>
    </citation>
    <scope>NUCLEOTIDE SEQUENCE</scope>
    <source>
        <strain evidence="1">BECK_BY1</strain>
    </source>
</reference>